<evidence type="ECO:0000256" key="5">
    <source>
        <dbReference type="ARBA" id="ARBA00022777"/>
    </source>
</evidence>
<dbReference type="Gene3D" id="2.10.25.10">
    <property type="entry name" value="Laminin"/>
    <property type="match status" value="1"/>
</dbReference>
<dbReference type="GO" id="GO:0005524">
    <property type="term" value="F:ATP binding"/>
    <property type="evidence" value="ECO:0007669"/>
    <property type="project" value="UniProtKB-UniRule"/>
</dbReference>
<dbReference type="InterPro" id="IPR008271">
    <property type="entry name" value="Ser/Thr_kinase_AS"/>
</dbReference>
<dbReference type="InterPro" id="IPR011009">
    <property type="entry name" value="Kinase-like_dom_sf"/>
</dbReference>
<feature type="signal peptide" evidence="12">
    <location>
        <begin position="1"/>
        <end position="24"/>
    </location>
</feature>
<dbReference type="GO" id="GO:0007166">
    <property type="term" value="P:cell surface receptor signaling pathway"/>
    <property type="evidence" value="ECO:0007669"/>
    <property type="project" value="InterPro"/>
</dbReference>
<comment type="subcellular location">
    <subcellularLocation>
        <location evidence="1">Membrane</location>
        <topology evidence="1">Single-pass type I membrane protein</topology>
    </subcellularLocation>
</comment>
<keyword evidence="8" id="KW-0325">Glycoprotein</keyword>
<sequence>MQTMANSRAAEVFLSMLLLTLASAAAKCSEKCGSVPVPYPFGIEPGCFRDGFSITCNLSDRGVPRAFLGTSDIEVAEISVQEGRTRVQAPVSWECHNDSGVESYSLPQTNFNVNGVYKLSNDRNKLTVVGCNSVGFLQSQPDNSGPYSYMYYTGCVAYCRDVNSVIDGACNGIGCCQTSFPANLKDTSFQFSDYNHKNILDFSPCSYVFIVDQDYLNFSAANLKMDRNTSMPLWLDWAVRDSATCEDAKRSTKYACRSQNSVCNAARDGAGYLCNCSQGYQGNPYVDNGCQDIDECMLPDKYPCYGVCRSSPGSYKCICPPGKRGDPFSGPCIPNIPVLVKTTLGITTGFVLGLALIVLLLECKKRRLRRENNKLSKENWDWVLYKMLQSKQVNTMTIFTLRGLQKATSDFDEDNVLGRGGHGKVYKGILEDNRVVAIKKTLLTNDESQKEGSVQIRQKEEFLNEINILSQINHKNVVRLFGCCLEEDIPILVYEFVSNGTLSEFIDDMHSNPLISLDDRLRIAAEAAEALAYLHSSTSHTIIHGDVKPSNILLDDNLMAKVSDFGASKLMLTDQTRTASIVQGTVGYVDPVFIETGCLTKKTDVYSYGVVLLELITKKASSNDGSEARSLESMSKQDILDILDEQIVEEGGLVLLEKIVKLVMKCISRQKDERPTMKRVAEKLHKYGRSLHHLSDERGSLHDDNIFQSASYHSFGNSLVLQIGS</sequence>
<accession>A0AAQ3JSN6</accession>
<dbReference type="InterPro" id="IPR025287">
    <property type="entry name" value="WAK_GUB"/>
</dbReference>
<dbReference type="FunFam" id="1.10.510.10:FF:000084">
    <property type="entry name" value="Wall-associated receptor kinase 2"/>
    <property type="match status" value="1"/>
</dbReference>
<dbReference type="SMART" id="SM00181">
    <property type="entry name" value="EGF"/>
    <property type="match status" value="2"/>
</dbReference>
<feature type="domain" description="Protein kinase" evidence="13">
    <location>
        <begin position="411"/>
        <end position="688"/>
    </location>
</feature>
<keyword evidence="4 10" id="KW-0547">Nucleotide-binding</keyword>
<evidence type="ECO:0000313" key="16">
    <source>
        <dbReference type="Proteomes" id="UP001327560"/>
    </source>
</evidence>
<dbReference type="SMART" id="SM00220">
    <property type="entry name" value="S_TKc"/>
    <property type="match status" value="1"/>
</dbReference>
<dbReference type="InterPro" id="IPR045274">
    <property type="entry name" value="WAK-like"/>
</dbReference>
<evidence type="ECO:0000259" key="14">
    <source>
        <dbReference type="PROSITE" id="PS50026"/>
    </source>
</evidence>
<dbReference type="PROSITE" id="PS50011">
    <property type="entry name" value="PROTEIN_KINASE_DOM"/>
    <property type="match status" value="1"/>
</dbReference>
<comment type="caution">
    <text evidence="9">Lacks conserved residue(s) required for the propagation of feature annotation.</text>
</comment>
<keyword evidence="16" id="KW-1185">Reference proteome</keyword>
<evidence type="ECO:0000256" key="11">
    <source>
        <dbReference type="SAM" id="Phobius"/>
    </source>
</evidence>
<dbReference type="PROSITE" id="PS00108">
    <property type="entry name" value="PROTEIN_KINASE_ST"/>
    <property type="match status" value="1"/>
</dbReference>
<feature type="binding site" evidence="10">
    <location>
        <position position="440"/>
    </location>
    <ligand>
        <name>ATP</name>
        <dbReference type="ChEBI" id="CHEBI:30616"/>
    </ligand>
</feature>
<dbReference type="SUPFAM" id="SSF56112">
    <property type="entry name" value="Protein kinase-like (PK-like)"/>
    <property type="match status" value="1"/>
</dbReference>
<reference evidence="15 16" key="1">
    <citation type="submission" date="2023-10" db="EMBL/GenBank/DDBJ databases">
        <title>Chromosome-scale genome assembly provides insights into flower coloration mechanisms of Canna indica.</title>
        <authorList>
            <person name="Li C."/>
        </authorList>
    </citation>
    <scope>NUCLEOTIDE SEQUENCE [LARGE SCALE GENOMIC DNA]</scope>
    <source>
        <tissue evidence="15">Flower</tissue>
    </source>
</reference>
<keyword evidence="6 10" id="KW-0067">ATP-binding</keyword>
<keyword evidence="11" id="KW-0812">Transmembrane</keyword>
<dbReference type="EMBL" id="CP136890">
    <property type="protein sequence ID" value="WOK95569.1"/>
    <property type="molecule type" value="Genomic_DNA"/>
</dbReference>
<dbReference type="Gene3D" id="3.30.200.20">
    <property type="entry name" value="Phosphorylase Kinase, domain 1"/>
    <property type="match status" value="1"/>
</dbReference>
<dbReference type="AlphaFoldDB" id="A0AAQ3JSN6"/>
<organism evidence="15 16">
    <name type="scientific">Canna indica</name>
    <name type="common">Indian-shot</name>
    <dbReference type="NCBI Taxonomy" id="4628"/>
    <lineage>
        <taxon>Eukaryota</taxon>
        <taxon>Viridiplantae</taxon>
        <taxon>Streptophyta</taxon>
        <taxon>Embryophyta</taxon>
        <taxon>Tracheophyta</taxon>
        <taxon>Spermatophyta</taxon>
        <taxon>Magnoliopsida</taxon>
        <taxon>Liliopsida</taxon>
        <taxon>Zingiberales</taxon>
        <taxon>Cannaceae</taxon>
        <taxon>Canna</taxon>
    </lineage>
</organism>
<protein>
    <submittedName>
        <fullName evidence="15">Wall-associated receptor kinase 3</fullName>
    </submittedName>
</protein>
<dbReference type="Pfam" id="PF00069">
    <property type="entry name" value="Pkinase"/>
    <property type="match status" value="1"/>
</dbReference>
<dbReference type="PANTHER" id="PTHR27005">
    <property type="entry name" value="WALL-ASSOCIATED RECEPTOR KINASE-LIKE 21"/>
    <property type="match status" value="1"/>
</dbReference>
<dbReference type="CDD" id="cd00054">
    <property type="entry name" value="EGF_CA"/>
    <property type="match status" value="1"/>
</dbReference>
<feature type="transmembrane region" description="Helical" evidence="11">
    <location>
        <begin position="338"/>
        <end position="361"/>
    </location>
</feature>
<dbReference type="InterPro" id="IPR000719">
    <property type="entry name" value="Prot_kinase_dom"/>
</dbReference>
<evidence type="ECO:0000256" key="7">
    <source>
        <dbReference type="ARBA" id="ARBA00023157"/>
    </source>
</evidence>
<evidence type="ECO:0000256" key="3">
    <source>
        <dbReference type="ARBA" id="ARBA00022729"/>
    </source>
</evidence>
<dbReference type="Proteomes" id="UP001327560">
    <property type="component" value="Chromosome 1"/>
</dbReference>
<proteinExistence type="predicted"/>
<dbReference type="Pfam" id="PF13947">
    <property type="entry name" value="GUB_WAK_bind"/>
    <property type="match status" value="1"/>
</dbReference>
<dbReference type="Gene3D" id="1.10.510.10">
    <property type="entry name" value="Transferase(Phosphotransferase) domain 1"/>
    <property type="match status" value="1"/>
</dbReference>
<keyword evidence="9" id="KW-0245">EGF-like domain</keyword>
<dbReference type="InterPro" id="IPR001881">
    <property type="entry name" value="EGF-like_Ca-bd_dom"/>
</dbReference>
<evidence type="ECO:0000256" key="1">
    <source>
        <dbReference type="ARBA" id="ARBA00004479"/>
    </source>
</evidence>
<keyword evidence="11" id="KW-0472">Membrane</keyword>
<dbReference type="GO" id="GO:0030247">
    <property type="term" value="F:polysaccharide binding"/>
    <property type="evidence" value="ECO:0007669"/>
    <property type="project" value="InterPro"/>
</dbReference>
<dbReference type="GO" id="GO:0005509">
    <property type="term" value="F:calcium ion binding"/>
    <property type="evidence" value="ECO:0007669"/>
    <property type="project" value="InterPro"/>
</dbReference>
<dbReference type="PROSITE" id="PS00107">
    <property type="entry name" value="PROTEIN_KINASE_ATP"/>
    <property type="match status" value="1"/>
</dbReference>
<evidence type="ECO:0000256" key="12">
    <source>
        <dbReference type="SAM" id="SignalP"/>
    </source>
</evidence>
<keyword evidence="3 12" id="KW-0732">Signal</keyword>
<name>A0AAQ3JSN6_9LILI</name>
<dbReference type="PANTHER" id="PTHR27005:SF283">
    <property type="entry name" value="OS02G0633066 PROTEIN"/>
    <property type="match status" value="1"/>
</dbReference>
<dbReference type="SMART" id="SM00179">
    <property type="entry name" value="EGF_CA"/>
    <property type="match status" value="1"/>
</dbReference>
<evidence type="ECO:0000256" key="9">
    <source>
        <dbReference type="PROSITE-ProRule" id="PRU00076"/>
    </source>
</evidence>
<keyword evidence="7" id="KW-1015">Disulfide bond</keyword>
<feature type="domain" description="EGF-like" evidence="14">
    <location>
        <begin position="292"/>
        <end position="329"/>
    </location>
</feature>
<dbReference type="GO" id="GO:0005886">
    <property type="term" value="C:plasma membrane"/>
    <property type="evidence" value="ECO:0007669"/>
    <property type="project" value="TreeGrafter"/>
</dbReference>
<evidence type="ECO:0000256" key="10">
    <source>
        <dbReference type="PROSITE-ProRule" id="PRU10141"/>
    </source>
</evidence>
<evidence type="ECO:0000256" key="2">
    <source>
        <dbReference type="ARBA" id="ARBA00022679"/>
    </source>
</evidence>
<evidence type="ECO:0000256" key="4">
    <source>
        <dbReference type="ARBA" id="ARBA00022741"/>
    </source>
</evidence>
<keyword evidence="2" id="KW-0808">Transferase</keyword>
<evidence type="ECO:0000259" key="13">
    <source>
        <dbReference type="PROSITE" id="PS50011"/>
    </source>
</evidence>
<evidence type="ECO:0000256" key="6">
    <source>
        <dbReference type="ARBA" id="ARBA00022840"/>
    </source>
</evidence>
<evidence type="ECO:0000313" key="15">
    <source>
        <dbReference type="EMBL" id="WOK95569.1"/>
    </source>
</evidence>
<evidence type="ECO:0000256" key="8">
    <source>
        <dbReference type="ARBA" id="ARBA00023180"/>
    </source>
</evidence>
<keyword evidence="5 15" id="KW-0418">Kinase</keyword>
<gene>
    <name evidence="15" type="ORF">Cni_G04276</name>
</gene>
<feature type="chain" id="PRO_5042977129" evidence="12">
    <location>
        <begin position="25"/>
        <end position="725"/>
    </location>
</feature>
<dbReference type="GO" id="GO:0004674">
    <property type="term" value="F:protein serine/threonine kinase activity"/>
    <property type="evidence" value="ECO:0007669"/>
    <property type="project" value="TreeGrafter"/>
</dbReference>
<dbReference type="SUPFAM" id="SSF57196">
    <property type="entry name" value="EGF/Laminin"/>
    <property type="match status" value="1"/>
</dbReference>
<dbReference type="InterPro" id="IPR017441">
    <property type="entry name" value="Protein_kinase_ATP_BS"/>
</dbReference>
<keyword evidence="15" id="KW-0675">Receptor</keyword>
<dbReference type="InterPro" id="IPR000742">
    <property type="entry name" value="EGF"/>
</dbReference>
<keyword evidence="11" id="KW-1133">Transmembrane helix</keyword>
<dbReference type="PROSITE" id="PS50026">
    <property type="entry name" value="EGF_3"/>
    <property type="match status" value="1"/>
</dbReference>